<protein>
    <submittedName>
        <fullName evidence="2">Uncharacterized protein</fullName>
    </submittedName>
</protein>
<dbReference type="Proteomes" id="UP000269721">
    <property type="component" value="Unassembled WGS sequence"/>
</dbReference>
<evidence type="ECO:0000256" key="1">
    <source>
        <dbReference type="SAM" id="MobiDB-lite"/>
    </source>
</evidence>
<dbReference type="AlphaFoldDB" id="A0A4P9W6J5"/>
<organism evidence="2 3">
    <name type="scientific">Blyttiomyces helicus</name>
    <dbReference type="NCBI Taxonomy" id="388810"/>
    <lineage>
        <taxon>Eukaryota</taxon>
        <taxon>Fungi</taxon>
        <taxon>Fungi incertae sedis</taxon>
        <taxon>Chytridiomycota</taxon>
        <taxon>Chytridiomycota incertae sedis</taxon>
        <taxon>Chytridiomycetes</taxon>
        <taxon>Chytridiomycetes incertae sedis</taxon>
        <taxon>Blyttiomyces</taxon>
    </lineage>
</organism>
<reference evidence="3" key="1">
    <citation type="journal article" date="2018" name="Nat. Microbiol.">
        <title>Leveraging single-cell genomics to expand the fungal tree of life.</title>
        <authorList>
            <person name="Ahrendt S.R."/>
            <person name="Quandt C.A."/>
            <person name="Ciobanu D."/>
            <person name="Clum A."/>
            <person name="Salamov A."/>
            <person name="Andreopoulos B."/>
            <person name="Cheng J.F."/>
            <person name="Woyke T."/>
            <person name="Pelin A."/>
            <person name="Henrissat B."/>
            <person name="Reynolds N.K."/>
            <person name="Benny G.L."/>
            <person name="Smith M.E."/>
            <person name="James T.Y."/>
            <person name="Grigoriev I.V."/>
        </authorList>
    </citation>
    <scope>NUCLEOTIDE SEQUENCE [LARGE SCALE GENOMIC DNA]</scope>
</reference>
<feature type="region of interest" description="Disordered" evidence="1">
    <location>
        <begin position="310"/>
        <end position="340"/>
    </location>
</feature>
<feature type="region of interest" description="Disordered" evidence="1">
    <location>
        <begin position="46"/>
        <end position="67"/>
    </location>
</feature>
<name>A0A4P9W6J5_9FUNG</name>
<evidence type="ECO:0000313" key="2">
    <source>
        <dbReference type="EMBL" id="RKO87944.1"/>
    </source>
</evidence>
<proteinExistence type="predicted"/>
<evidence type="ECO:0000313" key="3">
    <source>
        <dbReference type="Proteomes" id="UP000269721"/>
    </source>
</evidence>
<accession>A0A4P9W6J5</accession>
<keyword evidence="3" id="KW-1185">Reference proteome</keyword>
<dbReference type="EMBL" id="KZ997050">
    <property type="protein sequence ID" value="RKO87944.1"/>
    <property type="molecule type" value="Genomic_DNA"/>
</dbReference>
<gene>
    <name evidence="2" type="ORF">BDK51DRAFT_31989</name>
</gene>
<sequence length="365" mass="39381">MLLSWSTSFEIAFWDHGRIIVKPKKFKKQAVKTTAPSKSLLKPPLTTGTAACEGNEGGGQLGDQGASATGFKEDPLPLWAPMLWSWSTYSFDISTASHSICLHVILSSPGPGRVRKICVRVVTLSSFSKPKMLSIPPPSSWLIAFEAVAEKEEDKDTVGDTGKSPESGDTAGAARARIHGVLFTAISEVVGMRICEDLETEGPDVPVDIRFCKEAFDGEGGGCPSNPFLEKYVVERLSAAAEQHGNPPLLVRADDLFVPTTQISSTPGRKSETVEMGSWLPDSIYLFLRISFFGMHESIIAKVNMQPRKTTSPSKSLFKPPLTTDTAPCEGNEGGGHLWDEQLRKGVSGTYDDHSAPIAEVGPFA</sequence>